<evidence type="ECO:0000256" key="4">
    <source>
        <dbReference type="ARBA" id="ARBA00022801"/>
    </source>
</evidence>
<dbReference type="InterPro" id="IPR003738">
    <property type="entry name" value="SRAP"/>
</dbReference>
<dbReference type="SUPFAM" id="SSF143081">
    <property type="entry name" value="BB1717-like"/>
    <property type="match status" value="1"/>
</dbReference>
<dbReference type="PANTHER" id="PTHR13604">
    <property type="entry name" value="DC12-RELATED"/>
    <property type="match status" value="1"/>
</dbReference>
<protein>
    <recommendedName>
        <fullName evidence="8">Abasic site processing protein</fullName>
        <ecNumber evidence="8">3.4.-.-</ecNumber>
    </recommendedName>
</protein>
<evidence type="ECO:0000313" key="10">
    <source>
        <dbReference type="Proteomes" id="UP000238196"/>
    </source>
</evidence>
<sequence>MTGRIVQVEALQQGWDLQGTAPRPLTVSYNLSPYQWLALQRQPDLLEPAHWGLAPSWIKRLNEAPYTARAEQLLTNAMFKRPLARQRAVLPVDGVFDWISASGRRWPIYISSPEHTLMNIAALWEVYQLGDMRFLTCALISVPSNPFLSAFLTRMPALLDQQQTAQWLSTDTTDTDAIKLLQPWSGVLQTWQVTAEMNSPQFQGSDCIKPVGRVFKG</sequence>
<keyword evidence="5" id="KW-0190">Covalent protein-DNA linkage</keyword>
<evidence type="ECO:0000256" key="2">
    <source>
        <dbReference type="ARBA" id="ARBA00022670"/>
    </source>
</evidence>
<comment type="caution">
    <text evidence="9">The sequence shown here is derived from an EMBL/GenBank/DDBJ whole genome shotgun (WGS) entry which is preliminary data.</text>
</comment>
<dbReference type="GO" id="GO:0106300">
    <property type="term" value="P:protein-DNA covalent cross-linking repair"/>
    <property type="evidence" value="ECO:0007669"/>
    <property type="project" value="InterPro"/>
</dbReference>
<dbReference type="InterPro" id="IPR036590">
    <property type="entry name" value="SRAP-like"/>
</dbReference>
<evidence type="ECO:0000256" key="7">
    <source>
        <dbReference type="ARBA" id="ARBA00023239"/>
    </source>
</evidence>
<evidence type="ECO:0000313" key="9">
    <source>
        <dbReference type="EMBL" id="PPC75503.1"/>
    </source>
</evidence>
<dbReference type="GO" id="GO:0006508">
    <property type="term" value="P:proteolysis"/>
    <property type="evidence" value="ECO:0007669"/>
    <property type="project" value="UniProtKB-KW"/>
</dbReference>
<dbReference type="Proteomes" id="UP000238196">
    <property type="component" value="Unassembled WGS sequence"/>
</dbReference>
<dbReference type="GO" id="GO:0003697">
    <property type="term" value="F:single-stranded DNA binding"/>
    <property type="evidence" value="ECO:0007669"/>
    <property type="project" value="InterPro"/>
</dbReference>
<keyword evidence="2 8" id="KW-0645">Protease</keyword>
<dbReference type="GO" id="GO:0008233">
    <property type="term" value="F:peptidase activity"/>
    <property type="evidence" value="ECO:0007669"/>
    <property type="project" value="UniProtKB-KW"/>
</dbReference>
<proteinExistence type="inferred from homology"/>
<keyword evidence="3" id="KW-0227">DNA damage</keyword>
<evidence type="ECO:0000256" key="6">
    <source>
        <dbReference type="ARBA" id="ARBA00023125"/>
    </source>
</evidence>
<name>A0A2S5KLH7_9PROT</name>
<accession>A0A2S5KLH7</accession>
<dbReference type="AlphaFoldDB" id="A0A2S5KLH7"/>
<dbReference type="OrthoDB" id="6192129at2"/>
<evidence type="ECO:0000256" key="3">
    <source>
        <dbReference type="ARBA" id="ARBA00022763"/>
    </source>
</evidence>
<dbReference type="EMBL" id="PRLP01000088">
    <property type="protein sequence ID" value="PPC75503.1"/>
    <property type="molecule type" value="Genomic_DNA"/>
</dbReference>
<evidence type="ECO:0000256" key="1">
    <source>
        <dbReference type="ARBA" id="ARBA00008136"/>
    </source>
</evidence>
<keyword evidence="4 8" id="KW-0378">Hydrolase</keyword>
<gene>
    <name evidence="9" type="ORF">C4K68_20295</name>
</gene>
<dbReference type="Gene3D" id="3.90.1680.10">
    <property type="entry name" value="SOS response associated peptidase-like"/>
    <property type="match status" value="1"/>
</dbReference>
<keyword evidence="7" id="KW-0456">Lyase</keyword>
<comment type="similarity">
    <text evidence="1 8">Belongs to the SOS response-associated peptidase family.</text>
</comment>
<reference evidence="9 10" key="1">
    <citation type="submission" date="2018-02" db="EMBL/GenBank/DDBJ databases">
        <title>novel marine gammaproteobacteria from coastal saline agro ecosystem.</title>
        <authorList>
            <person name="Krishnan R."/>
            <person name="Ramesh Kumar N."/>
        </authorList>
    </citation>
    <scope>NUCLEOTIDE SEQUENCE [LARGE SCALE GENOMIC DNA]</scope>
    <source>
        <strain evidence="9 10">228</strain>
    </source>
</reference>
<dbReference type="PANTHER" id="PTHR13604:SF0">
    <property type="entry name" value="ABASIC SITE PROCESSING PROTEIN HMCES"/>
    <property type="match status" value="1"/>
</dbReference>
<dbReference type="Pfam" id="PF02586">
    <property type="entry name" value="SRAP"/>
    <property type="match status" value="1"/>
</dbReference>
<evidence type="ECO:0000256" key="8">
    <source>
        <dbReference type="RuleBase" id="RU364100"/>
    </source>
</evidence>
<keyword evidence="6" id="KW-0238">DNA-binding</keyword>
<evidence type="ECO:0000256" key="5">
    <source>
        <dbReference type="ARBA" id="ARBA00023124"/>
    </source>
</evidence>
<dbReference type="EC" id="3.4.-.-" evidence="8"/>
<dbReference type="GO" id="GO:0016829">
    <property type="term" value="F:lyase activity"/>
    <property type="evidence" value="ECO:0007669"/>
    <property type="project" value="UniProtKB-KW"/>
</dbReference>
<organism evidence="9 10">
    <name type="scientific">Proteobacteria bacterium 228</name>
    <dbReference type="NCBI Taxonomy" id="2083153"/>
    <lineage>
        <taxon>Bacteria</taxon>
        <taxon>Pseudomonadati</taxon>
        <taxon>Pseudomonadota</taxon>
    </lineage>
</organism>